<dbReference type="Proteomes" id="UP000014803">
    <property type="component" value="Chromosome"/>
</dbReference>
<dbReference type="EMBL" id="CP003969">
    <property type="protein sequence ID" value="AGP33603.1"/>
    <property type="molecule type" value="Genomic_DNA"/>
</dbReference>
<dbReference type="Gene3D" id="3.90.660.50">
    <property type="match status" value="1"/>
</dbReference>
<dbReference type="eggNOG" id="COG1233">
    <property type="taxonomic scope" value="Bacteria"/>
</dbReference>
<dbReference type="PANTHER" id="PTHR46313:SF3">
    <property type="entry name" value="PROLYCOPENE ISOMERASE, CHLOROPLASTIC"/>
    <property type="match status" value="1"/>
</dbReference>
<evidence type="ECO:0000313" key="2">
    <source>
        <dbReference type="EMBL" id="AGP33603.1"/>
    </source>
</evidence>
<dbReference type="HOGENOM" id="CLU_019722_4_2_7"/>
<dbReference type="InterPro" id="IPR036188">
    <property type="entry name" value="FAD/NAD-bd_sf"/>
</dbReference>
<dbReference type="Gene3D" id="3.50.50.60">
    <property type="entry name" value="FAD/NAD(P)-binding domain"/>
    <property type="match status" value="2"/>
</dbReference>
<name>S4XSN4_SORCE</name>
<evidence type="ECO:0000259" key="1">
    <source>
        <dbReference type="Pfam" id="PF01593"/>
    </source>
</evidence>
<dbReference type="AlphaFoldDB" id="S4XSN4"/>
<dbReference type="PATRIC" id="fig|1254432.3.peg.708"/>
<dbReference type="SUPFAM" id="SSF51905">
    <property type="entry name" value="FAD/NAD(P)-binding domain"/>
    <property type="match status" value="1"/>
</dbReference>
<dbReference type="PANTHER" id="PTHR46313">
    <property type="match status" value="1"/>
</dbReference>
<accession>S4XSN4</accession>
<protein>
    <recommendedName>
        <fullName evidence="1">Amine oxidase domain-containing protein</fullName>
    </recommendedName>
</protein>
<dbReference type="STRING" id="1254432.SCE1572_03255"/>
<proteinExistence type="predicted"/>
<dbReference type="GO" id="GO:0016116">
    <property type="term" value="P:carotenoid metabolic process"/>
    <property type="evidence" value="ECO:0007669"/>
    <property type="project" value="InterPro"/>
</dbReference>
<reference evidence="2 3" key="1">
    <citation type="journal article" date="2013" name="Sci. Rep.">
        <title>Extraordinary expansion of a Sorangium cellulosum genome from an alkaline milieu.</title>
        <authorList>
            <person name="Han K."/>
            <person name="Li Z.F."/>
            <person name="Peng R."/>
            <person name="Zhu L.P."/>
            <person name="Zhou T."/>
            <person name="Wang L.G."/>
            <person name="Li S.G."/>
            <person name="Zhang X.B."/>
            <person name="Hu W."/>
            <person name="Wu Z.H."/>
            <person name="Qin N."/>
            <person name="Li Y.Z."/>
        </authorList>
    </citation>
    <scope>NUCLEOTIDE SEQUENCE [LARGE SCALE GENOMIC DNA]</scope>
    <source>
        <strain evidence="2 3">So0157-2</strain>
    </source>
</reference>
<dbReference type="KEGG" id="scu:SCE1572_03255"/>
<dbReference type="GO" id="GO:0016491">
    <property type="term" value="F:oxidoreductase activity"/>
    <property type="evidence" value="ECO:0007669"/>
    <property type="project" value="InterPro"/>
</dbReference>
<dbReference type="Pfam" id="PF01593">
    <property type="entry name" value="Amino_oxidase"/>
    <property type="match status" value="1"/>
</dbReference>
<dbReference type="InterPro" id="IPR045892">
    <property type="entry name" value="CrtISO-like"/>
</dbReference>
<dbReference type="InterPro" id="IPR002937">
    <property type="entry name" value="Amino_oxidase"/>
</dbReference>
<feature type="domain" description="Amine oxidase" evidence="1">
    <location>
        <begin position="29"/>
        <end position="298"/>
    </location>
</feature>
<organism evidence="2 3">
    <name type="scientific">Sorangium cellulosum So0157-2</name>
    <dbReference type="NCBI Taxonomy" id="1254432"/>
    <lineage>
        <taxon>Bacteria</taxon>
        <taxon>Pseudomonadati</taxon>
        <taxon>Myxococcota</taxon>
        <taxon>Polyangia</taxon>
        <taxon>Polyangiales</taxon>
        <taxon>Polyangiaceae</taxon>
        <taxon>Sorangium</taxon>
    </lineage>
</organism>
<sequence>MRGALHRCGVSPASPGAGADVLVVGAGFGGLGAALSLAERGAKVVLCEALRYPGGCASTFERGGYRFEAGATLFSGLAPEQLFGRWIARHRLDVAVDWIDPLVELRTPSLRLPIGRDREALVSALAGLPGAPAAGVRAFFAYQARIADTLWALFDDPALLPPLGAGALVRHAAGVPRYAALLPVLGRPLEGVLARFGVAGFAPLRHYLDGLCQITVQCGVAEAEAPFAMAAMDYYFRGTGHVRGGIGALAWALVRAVERLGGEVRMATRVRSLEPGPEGFRAGTRSGEIRARHVIANLLPQDLRALLGAAPGALPRLDRLAGDVEGGWGAAMLYLVARAPEGASPAAHHLELVQDPGAPFIEGNHLFVSVSGAADEGRAPPGHRTITVSTHVPLAKLRALPPGRQGEYIGAIQARMREGLAALAPEWSANVVHALTASPRTFARFTGRAGGAVGGVPRRAGLGHYLSVWPRPVQDGLWMVGDSVFPGQSALASAIGGARTAESVARRLGRAGGG</sequence>
<evidence type="ECO:0000313" key="3">
    <source>
        <dbReference type="Proteomes" id="UP000014803"/>
    </source>
</evidence>
<gene>
    <name evidence="2" type="ORF">SCE1572_03255</name>
</gene>